<dbReference type="Proteomes" id="UP000654304">
    <property type="component" value="Unassembled WGS sequence"/>
</dbReference>
<evidence type="ECO:0000313" key="1">
    <source>
        <dbReference type="EMBL" id="MBC3932622.1"/>
    </source>
</evidence>
<dbReference type="RefSeq" id="WP_186904255.1">
    <property type="nucleotide sequence ID" value="NZ_JACOGD010000006.1"/>
</dbReference>
<proteinExistence type="predicted"/>
<sequence>MESKIREILDTFWEDRAIPTEDGGSIVDALVAPVESLTAVEVLVDLDKITGEKIPNTVIQAGGYMTKDEFLDKLTASVLKHLTSKS</sequence>
<accession>A0ABR7A7K0</accession>
<organism evidence="1 2">
    <name type="scientific">Undibacterium curvum</name>
    <dbReference type="NCBI Taxonomy" id="2762294"/>
    <lineage>
        <taxon>Bacteria</taxon>
        <taxon>Pseudomonadati</taxon>
        <taxon>Pseudomonadota</taxon>
        <taxon>Betaproteobacteria</taxon>
        <taxon>Burkholderiales</taxon>
        <taxon>Oxalobacteraceae</taxon>
        <taxon>Undibacterium</taxon>
    </lineage>
</organism>
<name>A0ABR7A7K0_9BURK</name>
<dbReference type="EMBL" id="JACOGD010000006">
    <property type="protein sequence ID" value="MBC3932622.1"/>
    <property type="molecule type" value="Genomic_DNA"/>
</dbReference>
<keyword evidence="2" id="KW-1185">Reference proteome</keyword>
<reference evidence="1 2" key="1">
    <citation type="submission" date="2020-08" db="EMBL/GenBank/DDBJ databases">
        <title>Novel species isolated from subtropical streams in China.</title>
        <authorList>
            <person name="Lu H."/>
        </authorList>
    </citation>
    <scope>NUCLEOTIDE SEQUENCE [LARGE SCALE GENOMIC DNA]</scope>
    <source>
        <strain evidence="1 2">CY22W</strain>
    </source>
</reference>
<gene>
    <name evidence="1" type="ORF">H8K43_13115</name>
</gene>
<protein>
    <submittedName>
        <fullName evidence="1">Uncharacterized protein</fullName>
    </submittedName>
</protein>
<comment type="caution">
    <text evidence="1">The sequence shown here is derived from an EMBL/GenBank/DDBJ whole genome shotgun (WGS) entry which is preliminary data.</text>
</comment>
<evidence type="ECO:0000313" key="2">
    <source>
        <dbReference type="Proteomes" id="UP000654304"/>
    </source>
</evidence>